<evidence type="ECO:0000256" key="1">
    <source>
        <dbReference type="ARBA" id="ARBA00023015"/>
    </source>
</evidence>
<dbReference type="SUPFAM" id="SSF47413">
    <property type="entry name" value="lambda repressor-like DNA-binding domains"/>
    <property type="match status" value="1"/>
</dbReference>
<evidence type="ECO:0000313" key="6">
    <source>
        <dbReference type="Proteomes" id="UP001596405"/>
    </source>
</evidence>
<evidence type="ECO:0000259" key="4">
    <source>
        <dbReference type="PROSITE" id="PS50932"/>
    </source>
</evidence>
<dbReference type="SMART" id="SM00354">
    <property type="entry name" value="HTH_LACI"/>
    <property type="match status" value="1"/>
</dbReference>
<sequence length="348" mass="38761">MGRTTIHDIAKELNTTAATVSRALNDHPSISAAMKEIVRKTAHQLNYQQNRIASSLRSGKTFVIGVVIPSADISFFGSVIHGIEMVAKTHGYNVILFQTNERYEDEVQGIQTLLQSNVDGIIASITKETSNFDHFLEVKRRGIPLILFDRATDELGVSTVVIDDYKGAFMATEHLLQQGYTRIAHIAGPSHIKIFHERLRGYVDALAAHHIKIDEDLITYGKVSIESGRTCTQQLLQLQKNRPDAIFAVEDFTALGAMEAIKESQWNRPGQIGLVGFANEAFSAYITPSLTTIDQQTALMGQEAAKLLMDQQQAEQHHEKSPQKIVLEPLLIQRQSSMRRQTKQKTAS</sequence>
<evidence type="ECO:0000256" key="3">
    <source>
        <dbReference type="ARBA" id="ARBA00023163"/>
    </source>
</evidence>
<dbReference type="Gene3D" id="3.40.50.2300">
    <property type="match status" value="2"/>
</dbReference>
<dbReference type="PANTHER" id="PTHR30146:SF109">
    <property type="entry name" value="HTH-TYPE TRANSCRIPTIONAL REGULATOR GALS"/>
    <property type="match status" value="1"/>
</dbReference>
<dbReference type="Proteomes" id="UP001596405">
    <property type="component" value="Unassembled WGS sequence"/>
</dbReference>
<reference evidence="6" key="1">
    <citation type="journal article" date="2019" name="Int. J. Syst. Evol. Microbiol.">
        <title>The Global Catalogue of Microorganisms (GCM) 10K type strain sequencing project: providing services to taxonomists for standard genome sequencing and annotation.</title>
        <authorList>
            <consortium name="The Broad Institute Genomics Platform"/>
            <consortium name="The Broad Institute Genome Sequencing Center for Infectious Disease"/>
            <person name="Wu L."/>
            <person name="Ma J."/>
        </authorList>
    </citation>
    <scope>NUCLEOTIDE SEQUENCE [LARGE SCALE GENOMIC DNA]</scope>
    <source>
        <strain evidence="6">CGMCC 4.7393</strain>
    </source>
</reference>
<dbReference type="InterPro" id="IPR028082">
    <property type="entry name" value="Peripla_BP_I"/>
</dbReference>
<dbReference type="SUPFAM" id="SSF53822">
    <property type="entry name" value="Periplasmic binding protein-like I"/>
    <property type="match status" value="1"/>
</dbReference>
<dbReference type="CDD" id="cd06267">
    <property type="entry name" value="PBP1_LacI_sugar_binding-like"/>
    <property type="match status" value="1"/>
</dbReference>
<dbReference type="CDD" id="cd01392">
    <property type="entry name" value="HTH_LacI"/>
    <property type="match status" value="1"/>
</dbReference>
<evidence type="ECO:0000256" key="2">
    <source>
        <dbReference type="ARBA" id="ARBA00023125"/>
    </source>
</evidence>
<dbReference type="Pfam" id="PF00532">
    <property type="entry name" value="Peripla_BP_1"/>
    <property type="match status" value="1"/>
</dbReference>
<dbReference type="InterPro" id="IPR001761">
    <property type="entry name" value="Peripla_BP/Lac1_sug-bd_dom"/>
</dbReference>
<dbReference type="InterPro" id="IPR010982">
    <property type="entry name" value="Lambda_DNA-bd_dom_sf"/>
</dbReference>
<comment type="caution">
    <text evidence="5">The sequence shown here is derived from an EMBL/GenBank/DDBJ whole genome shotgun (WGS) entry which is preliminary data.</text>
</comment>
<proteinExistence type="predicted"/>
<dbReference type="RefSeq" id="WP_066623118.1">
    <property type="nucleotide sequence ID" value="NZ_JBHSYQ010000003.1"/>
</dbReference>
<organism evidence="5 6">
    <name type="scientific">Rufibacter roseus</name>
    <dbReference type="NCBI Taxonomy" id="1567108"/>
    <lineage>
        <taxon>Bacteria</taxon>
        <taxon>Pseudomonadati</taxon>
        <taxon>Bacteroidota</taxon>
        <taxon>Cytophagia</taxon>
        <taxon>Cytophagales</taxon>
        <taxon>Hymenobacteraceae</taxon>
        <taxon>Rufibacter</taxon>
    </lineage>
</organism>
<dbReference type="InterPro" id="IPR000843">
    <property type="entry name" value="HTH_LacI"/>
</dbReference>
<keyword evidence="1" id="KW-0805">Transcription regulation</keyword>
<dbReference type="EMBL" id="JBHSYQ010000003">
    <property type="protein sequence ID" value="MFC6997029.1"/>
    <property type="molecule type" value="Genomic_DNA"/>
</dbReference>
<protein>
    <submittedName>
        <fullName evidence="5">LacI family DNA-binding transcriptional regulator</fullName>
    </submittedName>
</protein>
<dbReference type="PROSITE" id="PS50932">
    <property type="entry name" value="HTH_LACI_2"/>
    <property type="match status" value="1"/>
</dbReference>
<dbReference type="Pfam" id="PF00356">
    <property type="entry name" value="LacI"/>
    <property type="match status" value="1"/>
</dbReference>
<evidence type="ECO:0000313" key="5">
    <source>
        <dbReference type="EMBL" id="MFC6997029.1"/>
    </source>
</evidence>
<feature type="domain" description="HTH lacI-type" evidence="4">
    <location>
        <begin position="4"/>
        <end position="58"/>
    </location>
</feature>
<gene>
    <name evidence="5" type="ORF">ACFQHR_05295</name>
</gene>
<dbReference type="PANTHER" id="PTHR30146">
    <property type="entry name" value="LACI-RELATED TRANSCRIPTIONAL REPRESSOR"/>
    <property type="match status" value="1"/>
</dbReference>
<name>A0ABW2DL14_9BACT</name>
<keyword evidence="3" id="KW-0804">Transcription</keyword>
<dbReference type="Gene3D" id="1.10.260.40">
    <property type="entry name" value="lambda repressor-like DNA-binding domains"/>
    <property type="match status" value="1"/>
</dbReference>
<keyword evidence="6" id="KW-1185">Reference proteome</keyword>
<accession>A0ABW2DL14</accession>
<keyword evidence="2 5" id="KW-0238">DNA-binding</keyword>
<dbReference type="GO" id="GO:0003677">
    <property type="term" value="F:DNA binding"/>
    <property type="evidence" value="ECO:0007669"/>
    <property type="project" value="UniProtKB-KW"/>
</dbReference>